<dbReference type="Pfam" id="PF00226">
    <property type="entry name" value="DnaJ"/>
    <property type="match status" value="1"/>
</dbReference>
<dbReference type="Proteomes" id="UP000078561">
    <property type="component" value="Unassembled WGS sequence"/>
</dbReference>
<dbReference type="PRINTS" id="PR00625">
    <property type="entry name" value="JDOMAIN"/>
</dbReference>
<dbReference type="InterPro" id="IPR001623">
    <property type="entry name" value="DnaJ_domain"/>
</dbReference>
<evidence type="ECO:0000256" key="1">
    <source>
        <dbReference type="ARBA" id="ARBA00023186"/>
    </source>
</evidence>
<evidence type="ECO:0000256" key="2">
    <source>
        <dbReference type="SAM" id="MobiDB-lite"/>
    </source>
</evidence>
<dbReference type="OMA" id="QLDKHTM"/>
<dbReference type="CDD" id="cd06257">
    <property type="entry name" value="DnaJ"/>
    <property type="match status" value="1"/>
</dbReference>
<proteinExistence type="predicted"/>
<feature type="region of interest" description="Disordered" evidence="2">
    <location>
        <begin position="1"/>
        <end position="23"/>
    </location>
</feature>
<reference evidence="4" key="1">
    <citation type="submission" date="2016-04" db="EMBL/GenBank/DDBJ databases">
        <authorList>
            <person name="Evans L.H."/>
            <person name="Alamgir A."/>
            <person name="Owens N."/>
            <person name="Weber N.D."/>
            <person name="Virtaneva K."/>
            <person name="Barbian K."/>
            <person name="Babar A."/>
            <person name="Rosenke K."/>
        </authorList>
    </citation>
    <scope>NUCLEOTIDE SEQUENCE [LARGE SCALE GENOMIC DNA]</scope>
    <source>
        <strain evidence="4">CBS 101.48</strain>
    </source>
</reference>
<dbReference type="FunCoup" id="A0A168PMQ5">
    <property type="interactions" value="371"/>
</dbReference>
<dbReference type="PANTHER" id="PTHR44157">
    <property type="entry name" value="DNAJ HOMOLOG SUBFAMILY C MEMBER 11"/>
    <property type="match status" value="1"/>
</dbReference>
<protein>
    <recommendedName>
        <fullName evidence="3">J domain-containing protein</fullName>
    </recommendedName>
</protein>
<keyword evidence="1" id="KW-0143">Chaperone</keyword>
<evidence type="ECO:0000313" key="5">
    <source>
        <dbReference type="Proteomes" id="UP000078561"/>
    </source>
</evidence>
<dbReference type="SUPFAM" id="SSF46565">
    <property type="entry name" value="Chaperone J-domain"/>
    <property type="match status" value="1"/>
</dbReference>
<keyword evidence="5" id="KW-1185">Reference proteome</keyword>
<dbReference type="GO" id="GO:0042407">
    <property type="term" value="P:cristae formation"/>
    <property type="evidence" value="ECO:0007669"/>
    <property type="project" value="TreeGrafter"/>
</dbReference>
<dbReference type="EMBL" id="LT553932">
    <property type="protein sequence ID" value="SAM02644.1"/>
    <property type="molecule type" value="Genomic_DNA"/>
</dbReference>
<dbReference type="PROSITE" id="PS50076">
    <property type="entry name" value="DNAJ_2"/>
    <property type="match status" value="1"/>
</dbReference>
<evidence type="ECO:0000259" key="3">
    <source>
        <dbReference type="PROSITE" id="PS50076"/>
    </source>
</evidence>
<dbReference type="SMART" id="SM00271">
    <property type="entry name" value="DnaJ"/>
    <property type="match status" value="1"/>
</dbReference>
<feature type="domain" description="J" evidence="3">
    <location>
        <begin position="37"/>
        <end position="105"/>
    </location>
</feature>
<dbReference type="Pfam" id="PF22774">
    <property type="entry name" value="DNAJC11_beta-barrel"/>
    <property type="match status" value="1"/>
</dbReference>
<organism evidence="4">
    <name type="scientific">Absidia glauca</name>
    <name type="common">Pin mould</name>
    <dbReference type="NCBI Taxonomy" id="4829"/>
    <lineage>
        <taxon>Eukaryota</taxon>
        <taxon>Fungi</taxon>
        <taxon>Fungi incertae sedis</taxon>
        <taxon>Mucoromycota</taxon>
        <taxon>Mucoromycotina</taxon>
        <taxon>Mucoromycetes</taxon>
        <taxon>Mucorales</taxon>
        <taxon>Cunninghamellaceae</taxon>
        <taxon>Absidia</taxon>
    </lineage>
</organism>
<accession>A0A168PMQ5</accession>
<dbReference type="AlphaFoldDB" id="A0A168PMQ5"/>
<gene>
    <name evidence="4" type="primary">ABSGL_08447.1 scaffold 10128</name>
</gene>
<dbReference type="InterPro" id="IPR055225">
    <property type="entry name" value="DNAJC11-like_beta-barrel"/>
</dbReference>
<dbReference type="InterPro" id="IPR024586">
    <property type="entry name" value="DnaJ-like_C11_C"/>
</dbReference>
<evidence type="ECO:0000313" key="4">
    <source>
        <dbReference type="EMBL" id="SAM02644.1"/>
    </source>
</evidence>
<dbReference type="GO" id="GO:0005739">
    <property type="term" value="C:mitochondrion"/>
    <property type="evidence" value="ECO:0007669"/>
    <property type="project" value="GOC"/>
</dbReference>
<dbReference type="InterPro" id="IPR036869">
    <property type="entry name" value="J_dom_sf"/>
</dbReference>
<dbReference type="Pfam" id="PF11875">
    <property type="entry name" value="DnaJ-like_C11_C"/>
    <property type="match status" value="1"/>
</dbReference>
<sequence>MDPYEHASSGWIPNDDQLNDVDELEKLEQDLMPQPDDYYGILNISKTASEEELKVSYKNLCRSFHPDKHHNEEHKRIAEARFQVIQQAYEVISDPQKRVIYDTYGEEGLKATWEVGPKFKTPEELQAEYEKQARLKREQDLDNLVRSRGEVQLSIDATQILDPYEPPVFQSFGQPTITPKRKGPLHALTKGQVQQLFMRHSFETQLGPQTRVTFGGSMVSRNGMGGGNITGTLRHSVSPKLFCELNATLLRPRGVTLKTIYNMSSDSFCNTTIQSKTIYSPPIVTVTTGRRLFAATTGYMTYRSGEWGLLGWGGDVSRSMDKSHVALGLAGATGAKQKGNYSCELQTGIIASHLAADYTHKMDRQMRLRVAGSISTVGGLTASIGSDHKISSNTRFAMSMECGVPTGVLMQFKVSRLGQKLVVPIILSSEFDFRLTFLGTAIPAAVAMAIDQWILKPRRQKQIKLKIRELREQHADILANRKAEAEDAQKLVSSAAERKTKMEAGKKDGLVIVKALYGHLENLDEEEENDADQETEGVIDVTVVLQAMVNESRLTIPSGHSKTNICGFYDPCLGEGKQLMVEYRFQNQLHRVTVKDNAALIVPMRAHLI</sequence>
<dbReference type="STRING" id="4829.A0A168PMQ5"/>
<dbReference type="OrthoDB" id="10250354at2759"/>
<dbReference type="Gene3D" id="1.10.287.110">
    <property type="entry name" value="DnaJ domain"/>
    <property type="match status" value="1"/>
</dbReference>
<dbReference type="PANTHER" id="PTHR44157:SF1">
    <property type="entry name" value="DNAJ HOMOLOG SUBFAMILY C MEMBER 11"/>
    <property type="match status" value="1"/>
</dbReference>
<dbReference type="InParanoid" id="A0A168PMQ5"/>
<name>A0A168PMQ5_ABSGL</name>
<dbReference type="InterPro" id="IPR052243">
    <property type="entry name" value="Mito_inner_membrane_organizer"/>
</dbReference>